<keyword evidence="1" id="KW-1133">Transmembrane helix</keyword>
<dbReference type="AlphaFoldDB" id="A0A8H6ZGE7"/>
<evidence type="ECO:0000256" key="1">
    <source>
        <dbReference type="SAM" id="Phobius"/>
    </source>
</evidence>
<proteinExistence type="predicted"/>
<keyword evidence="3" id="KW-1185">Reference proteome</keyword>
<evidence type="ECO:0000313" key="2">
    <source>
        <dbReference type="EMBL" id="KAF7377039.1"/>
    </source>
</evidence>
<protein>
    <submittedName>
        <fullName evidence="2">Uncharacterized protein</fullName>
    </submittedName>
</protein>
<organism evidence="2 3">
    <name type="scientific">Mycena sanguinolenta</name>
    <dbReference type="NCBI Taxonomy" id="230812"/>
    <lineage>
        <taxon>Eukaryota</taxon>
        <taxon>Fungi</taxon>
        <taxon>Dikarya</taxon>
        <taxon>Basidiomycota</taxon>
        <taxon>Agaricomycotina</taxon>
        <taxon>Agaricomycetes</taxon>
        <taxon>Agaricomycetidae</taxon>
        <taxon>Agaricales</taxon>
        <taxon>Marasmiineae</taxon>
        <taxon>Mycenaceae</taxon>
        <taxon>Mycena</taxon>
    </lineage>
</organism>
<reference evidence="2" key="1">
    <citation type="submission" date="2020-05" db="EMBL/GenBank/DDBJ databases">
        <title>Mycena genomes resolve the evolution of fungal bioluminescence.</title>
        <authorList>
            <person name="Tsai I.J."/>
        </authorList>
    </citation>
    <scope>NUCLEOTIDE SEQUENCE</scope>
    <source>
        <strain evidence="2">160909Yilan</strain>
    </source>
</reference>
<accession>A0A8H6ZGE7</accession>
<feature type="transmembrane region" description="Helical" evidence="1">
    <location>
        <begin position="116"/>
        <end position="139"/>
    </location>
</feature>
<dbReference type="EMBL" id="JACAZH010000001">
    <property type="protein sequence ID" value="KAF7377039.1"/>
    <property type="molecule type" value="Genomic_DNA"/>
</dbReference>
<keyword evidence="1" id="KW-0472">Membrane</keyword>
<keyword evidence="1" id="KW-0812">Transmembrane</keyword>
<dbReference type="Proteomes" id="UP000623467">
    <property type="component" value="Unassembled WGS sequence"/>
</dbReference>
<gene>
    <name evidence="2" type="ORF">MSAN_00122000</name>
</gene>
<name>A0A8H6ZGE7_9AGAR</name>
<evidence type="ECO:0000313" key="3">
    <source>
        <dbReference type="Proteomes" id="UP000623467"/>
    </source>
</evidence>
<sequence length="275" mass="30840">MPRSPRLASLLASPRSAQWLDNDMTPVNNYVHTYIDSDDVLPWTTTTSVYAHARAEEQLHGSAPRALSVLFLPVLLAVRDADVLAPHYRSRCPRPRRSRLVHDVLARRYSRMGWGLLLLLGSVVRLSLLLALQVASFSFSTPPFTSYLYRSSPSPRPRPRSRWFADLVRLPKAARGLERTSSPPAHAQPLFSSRASTVPLLFLSLPSLLSCTLVLRVPSLRSFRYLVRASTNTLHFVDTSLAAPITKLRAAQTGLTRARLRRVDGAEWQWDPQGL</sequence>
<feature type="transmembrane region" description="Helical" evidence="1">
    <location>
        <begin position="198"/>
        <end position="218"/>
    </location>
</feature>
<comment type="caution">
    <text evidence="2">The sequence shown here is derived from an EMBL/GenBank/DDBJ whole genome shotgun (WGS) entry which is preliminary data.</text>
</comment>